<sequence>MSASTCDLAECGVESRVHPCSLCSDLETELFCSAECLHRHKTAQHAHQYFSHVISRMTSLAAKLALEAAAANYKYRLLAAEVLEDTRYLVFAPLEQPRNECKLFPGSQTIADGDKRAATLWETCIACVHHTARPLVWLAEDFDVSICELSILGPKPAVPIQAWLMWSVSAPSVEVRNSDTHRVICIAPGALPLEDIANDPASIILDPSHHQYGFASHHSATTSYIQANTKSSAKIEALQLGDSIDFMMNITQNPEAIVIARAFAHGHLLAGMRIENTVFDMIKNEGGRRWLLEMADDDYTLVENRIVQAVAAGLGKLRTNLDEVIFHSESADDLQARMNSLYAESECEGWQAMGASYERYLRRS</sequence>
<proteinExistence type="predicted"/>
<dbReference type="EMBL" id="ML977328">
    <property type="protein sequence ID" value="KAF2113224.1"/>
    <property type="molecule type" value="Genomic_DNA"/>
</dbReference>
<protein>
    <submittedName>
        <fullName evidence="1">Uncharacterized protein</fullName>
    </submittedName>
</protein>
<evidence type="ECO:0000313" key="2">
    <source>
        <dbReference type="Proteomes" id="UP000799770"/>
    </source>
</evidence>
<accession>A0A6A5Z2D7</accession>
<dbReference type="AlphaFoldDB" id="A0A6A5Z2D7"/>
<dbReference type="Proteomes" id="UP000799770">
    <property type="component" value="Unassembled WGS sequence"/>
</dbReference>
<reference evidence="1" key="1">
    <citation type="journal article" date="2020" name="Stud. Mycol.">
        <title>101 Dothideomycetes genomes: a test case for predicting lifestyles and emergence of pathogens.</title>
        <authorList>
            <person name="Haridas S."/>
            <person name="Albert R."/>
            <person name="Binder M."/>
            <person name="Bloem J."/>
            <person name="Labutti K."/>
            <person name="Salamov A."/>
            <person name="Andreopoulos B."/>
            <person name="Baker S."/>
            <person name="Barry K."/>
            <person name="Bills G."/>
            <person name="Bluhm B."/>
            <person name="Cannon C."/>
            <person name="Castanera R."/>
            <person name="Culley D."/>
            <person name="Daum C."/>
            <person name="Ezra D."/>
            <person name="Gonzalez J."/>
            <person name="Henrissat B."/>
            <person name="Kuo A."/>
            <person name="Liang C."/>
            <person name="Lipzen A."/>
            <person name="Lutzoni F."/>
            <person name="Magnuson J."/>
            <person name="Mondo S."/>
            <person name="Nolan M."/>
            <person name="Ohm R."/>
            <person name="Pangilinan J."/>
            <person name="Park H.-J."/>
            <person name="Ramirez L."/>
            <person name="Alfaro M."/>
            <person name="Sun H."/>
            <person name="Tritt A."/>
            <person name="Yoshinaga Y."/>
            <person name="Zwiers L.-H."/>
            <person name="Turgeon B."/>
            <person name="Goodwin S."/>
            <person name="Spatafora J."/>
            <person name="Crous P."/>
            <person name="Grigoriev I."/>
        </authorList>
    </citation>
    <scope>NUCLEOTIDE SEQUENCE</scope>
    <source>
        <strain evidence="1">CBS 627.86</strain>
    </source>
</reference>
<keyword evidence="2" id="KW-1185">Reference proteome</keyword>
<name>A0A6A5Z2D7_9PLEO</name>
<evidence type="ECO:0000313" key="1">
    <source>
        <dbReference type="EMBL" id="KAF2113224.1"/>
    </source>
</evidence>
<organism evidence="1 2">
    <name type="scientific">Lophiotrema nucula</name>
    <dbReference type="NCBI Taxonomy" id="690887"/>
    <lineage>
        <taxon>Eukaryota</taxon>
        <taxon>Fungi</taxon>
        <taxon>Dikarya</taxon>
        <taxon>Ascomycota</taxon>
        <taxon>Pezizomycotina</taxon>
        <taxon>Dothideomycetes</taxon>
        <taxon>Pleosporomycetidae</taxon>
        <taxon>Pleosporales</taxon>
        <taxon>Lophiotremataceae</taxon>
        <taxon>Lophiotrema</taxon>
    </lineage>
</organism>
<gene>
    <name evidence="1" type="ORF">BDV96DRAFT_601411</name>
</gene>